<sequence>MKKNLHVFSYHLGVIVLALLLSLSTKAQNYENGVLQGAFRVKLKPQLAEGVQLNIQGGQPVVTTGVSDIDLLNARFSAVKMQRIFPLSPKFEAKHQKYGLHLWYEVSIANEASTLNAIQAYSALASVEVCEPIREVSLIHPMNSKTIEKSQQLKAAASMPFNDPYLPMQWHYNNTGQTNGMSGADMNAFEAWKVTAGSNNVIVSIHDEGVDVKHEDLKDAMWVNEAELNGEPNVDDDGNGFKDDIYGFNFADNMGDIAPGHHGSHVAGTVGAVNNNGIGVAGVAGGTGNNDGARIMSCQILGGVSQGNLPNSFVYAADNGAVISQNSWGYNQPGYIEQAILDAIDYFIKEAGSYAGSPMKGGVVIFAAGNDNYDGQFYPGYYDEVIAVSALGSSNEKASYSNYGTWVDLAAPGGDTGDDANMTDNQAQAGYSNGVLSCYAGNTYGYMDGTSMACPHVSGIAALVVSKYGNESFTNKDLKRHLLTAVNDIYELEGNTPYIGKLGNGAIDAALALKNNKGNMPDAISDLAMSGLAQDFAVLEWSVPVDNDDAKPWEFEVLYSKETITHSTLEYARSIQLRNENEPGEKVSIEVPGLEALTEYHFTVRSIDRWGNYSDFSNLLTATTNAGPDAQIDPTTKSLHFDVDVTTSALASMNFNILNKGEGLLRWMTENHHVSSIDAYSFANNLRYPNLKQLALGKQANIQIYVAGKDMPISTYSQTTTTDHIRYFDTWRSMYYIGEEDTSYTNSAAIRFFASRQEGFNMTHVEALLRNDPARGPMILEVREGSDLLDSKLLYAQEIDEASEYGFTNIQLEEQLFFPYGTHFWIVVHVPSGNRYPLGAGVELQPELSEMCYMSLNGGKSWARFEDLYYNNLVVWAFTPISKLKPEQQYLSLTPSSGETLADEVSTVDVSVDMSQLVNGTYRSNIVVYTNETDSSMLRVPTSVNLSGHPFNLQSESIIDCGSVILGNAKVIPVTIDNIGLGNFSSAYLEIDNPDFKVKSNYLGKIAAKSGVQFNVVFEPSAAGNANAVARIYNYNGHEYTFNLFGVAAEPPVMEISPATITYDNLTIGDEVQGEFTITNTGKYPLEYFLPAFVESDQTVTVDEKTHLFGYAAQINEGGLLPNPPYVWTDISNTGTKVEDYDRTRDFFYYPVELDFEFPFFGKRENSLYITNWGMVTFDQNSSFNVWPPSFKLADCPDRFISVMGRHYDLSKGGAIYYQSFGDKFVVQYDKVVWESFDWWSGESLMHEQSFQIVIYNNGNIEFIYNTLDGLDAGTLSQSFIAIEDQLQSDGYFITDIDSPDFVVSDQTVIRFVNPGLGLVTELTNPQGKIQVGESVTLAFKASTDVLNVERHLEKLSVLSNDPLNNPGIFTIDMNITGGGLPNVEVSQAAINFGQVFQGAVVNQPVWVINNGRATSSINSVVSSDVKFTIDGVTPQEITPGRKLPYVVTFNTSELGVFNANVVITTSEGDELTVAVTGEVIEAPVMEVSISSINETIAAGNQVTVPFNIANTGGNDLNVAAVGGDWLTIDKKVAPMSEIKDFTYFISTSDEENGPDYNWVDIVETGVAIPKETIYNQYWVETIQLPFEFNFYGQAYSSVYVGGNGVLSFNEYTEDYWFGGDLMPSANEPDNLVAALWGLTGPNMEFFEDAGIYYQVADDKLIVQYHMMVDGFGMSDPTSCQIILYANGNIKLQYEWHNAWVTHVASYSQAGLENADGTEAVVYSAYEDSRIHDDLAVVFTPVEKHVIAPGSSMDFVATLNAAELFAGTYTTNLGVLNNTPGTGRFDIPVTFNVTGEALPVAPSSVDFGSPMVIEQPNAQWYEPPFKAYEIEIEIKNEGTKRFEILGFDLSKVSKMIQENSTYDKIQAYTFASSGWGEPILQWVDIFYLPQYDWQTGSMVPIYVEPMSSLKLKANYMPDETLNAEGTALLPLSDILVINTDMAEMPDIEIAFTANPVLPPVMSAGSDLVTVYAEDEHVVETHTVVLDNTQGKSDLAYTIKMDYERNAVTSSAVSPLATNEGDKPALIQSTHEQSIIAPNAHNADEYNRILSYSDATEPESKLGLGGSYQFGVATRYMAPENGFNLTHVQTWYTPEEWLDSKITVDILAGSQYISQCEVIYTEDFQHTIEEADFIGKMLTFELTQTQIFYPNEPFFVVFKYPTAVKYPQGIVEIGETVDGRFAYNAADVWYDLGGTDFATKGWMTTAIEAEYKTGLWVELQNQMQGTVPAGQSVDLDFLFSAIYADNGDNRAVATISSNDPFNSMDKINLHMLRNRAPEIISPDDKVSVIENEVMQLEIAGIDHEGNDFDWLPNQMPEFITSQVIEGNKLALTIEPGYEAAGVYQFSIEATDAFNNSATLPMTVNVINNNRAPVVSKEIGEQDVIMENGVVALNLNDFIGDPDNERLSFELINSDNAVIEVFVADNRIMLNPLTIGQSLVSITAADPHGAIVTHEFTVTVRNRTGIDDSLNNRWMLYPNPATYHVTVSWGADVTTDVQVRLLNVSGNVVANEVVNALMQSEHTITLDKLSPGVYFVELIEGQQTFVFKVIKQ</sequence>
<dbReference type="InterPro" id="IPR013783">
    <property type="entry name" value="Ig-like_fold"/>
</dbReference>
<keyword evidence="8" id="KW-0966">Cell projection</keyword>
<evidence type="ECO:0000259" key="10">
    <source>
        <dbReference type="PROSITE" id="PS50853"/>
    </source>
</evidence>
<evidence type="ECO:0000256" key="9">
    <source>
        <dbReference type="PROSITE-ProRule" id="PRU01240"/>
    </source>
</evidence>
<dbReference type="Pfam" id="PF16361">
    <property type="entry name" value="Peptidase_S8_N"/>
    <property type="match status" value="1"/>
</dbReference>
<evidence type="ECO:0000256" key="8">
    <source>
        <dbReference type="ARBA" id="ARBA00023273"/>
    </source>
</evidence>
<dbReference type="InterPro" id="IPR000209">
    <property type="entry name" value="Peptidase_S8/S53_dom"/>
</dbReference>
<evidence type="ECO:0000313" key="11">
    <source>
        <dbReference type="EMBL" id="MBS2210161.1"/>
    </source>
</evidence>
<dbReference type="InterPro" id="IPR026444">
    <property type="entry name" value="Secre_tail"/>
</dbReference>
<evidence type="ECO:0000256" key="6">
    <source>
        <dbReference type="ARBA" id="ARBA00022825"/>
    </source>
</evidence>
<dbReference type="PROSITE" id="PS50853">
    <property type="entry name" value="FN3"/>
    <property type="match status" value="1"/>
</dbReference>
<dbReference type="NCBIfam" id="TIGR04183">
    <property type="entry name" value="Por_Secre_tail"/>
    <property type="match status" value="1"/>
</dbReference>
<evidence type="ECO:0000256" key="4">
    <source>
        <dbReference type="ARBA" id="ARBA00022670"/>
    </source>
</evidence>
<dbReference type="PANTHER" id="PTHR42884:SF14">
    <property type="entry name" value="NEUROENDOCRINE CONVERTASE 1"/>
    <property type="match status" value="1"/>
</dbReference>
<protein>
    <submittedName>
        <fullName evidence="11">S8 family serine peptidase</fullName>
    </submittedName>
</protein>
<keyword evidence="6 9" id="KW-0720">Serine protease</keyword>
<evidence type="ECO:0000256" key="7">
    <source>
        <dbReference type="ARBA" id="ARBA00023069"/>
    </source>
</evidence>
<accession>A0ABS5K5B5</accession>
<evidence type="ECO:0000313" key="12">
    <source>
        <dbReference type="Proteomes" id="UP000721861"/>
    </source>
</evidence>
<feature type="active site" description="Charge relay system" evidence="9">
    <location>
        <position position="207"/>
    </location>
</feature>
<keyword evidence="3" id="KW-0963">Cytoplasm</keyword>
<dbReference type="Pfam" id="PF22544">
    <property type="entry name" value="HYDIN_VesB_CFA65-like_Ig"/>
    <property type="match status" value="1"/>
</dbReference>
<dbReference type="InterPro" id="IPR053879">
    <property type="entry name" value="HYDIN_VesB_CFA65-like_Ig"/>
</dbReference>
<proteinExistence type="inferred from homology"/>
<keyword evidence="5 9" id="KW-0378">Hydrolase</keyword>
<dbReference type="PANTHER" id="PTHR42884">
    <property type="entry name" value="PROPROTEIN CONVERTASE SUBTILISIN/KEXIN-RELATED"/>
    <property type="match status" value="1"/>
</dbReference>
<comment type="subcellular location">
    <subcellularLocation>
        <location evidence="1">Cell projection</location>
        <location evidence="1">Cilium</location>
    </subcellularLocation>
    <subcellularLocation>
        <location evidence="2">Cytoplasm</location>
    </subcellularLocation>
</comment>
<comment type="similarity">
    <text evidence="9">Belongs to the peptidase S8 family.</text>
</comment>
<dbReference type="Proteomes" id="UP000721861">
    <property type="component" value="Unassembled WGS sequence"/>
</dbReference>
<dbReference type="PROSITE" id="PS00138">
    <property type="entry name" value="SUBTILASE_SER"/>
    <property type="match status" value="1"/>
</dbReference>
<feature type="domain" description="Fibronectin type-III" evidence="10">
    <location>
        <begin position="523"/>
        <end position="627"/>
    </location>
</feature>
<keyword evidence="12" id="KW-1185">Reference proteome</keyword>
<feature type="active site" description="Charge relay system" evidence="9">
    <location>
        <position position="451"/>
    </location>
</feature>
<organism evidence="11 12">
    <name type="scientific">Carboxylicivirga mesophila</name>
    <dbReference type="NCBI Taxonomy" id="1166478"/>
    <lineage>
        <taxon>Bacteria</taxon>
        <taxon>Pseudomonadati</taxon>
        <taxon>Bacteroidota</taxon>
        <taxon>Bacteroidia</taxon>
        <taxon>Marinilabiliales</taxon>
        <taxon>Marinilabiliaceae</taxon>
        <taxon>Carboxylicivirga</taxon>
    </lineage>
</organism>
<feature type="active site" description="Charge relay system" evidence="9">
    <location>
        <position position="262"/>
    </location>
</feature>
<evidence type="ECO:0000256" key="1">
    <source>
        <dbReference type="ARBA" id="ARBA00004138"/>
    </source>
</evidence>
<dbReference type="SUPFAM" id="SSF52743">
    <property type="entry name" value="Subtilisin-like"/>
    <property type="match status" value="1"/>
</dbReference>
<keyword evidence="7" id="KW-0969">Cilium</keyword>
<dbReference type="Pfam" id="PF00082">
    <property type="entry name" value="Peptidase_S8"/>
    <property type="match status" value="1"/>
</dbReference>
<gene>
    <name evidence="11" type="ORF">KEM09_02045</name>
</gene>
<name>A0ABS5K5B5_9BACT</name>
<dbReference type="InterPro" id="IPR003961">
    <property type="entry name" value="FN3_dom"/>
</dbReference>
<dbReference type="PROSITE" id="PS51892">
    <property type="entry name" value="SUBTILASE"/>
    <property type="match status" value="1"/>
</dbReference>
<dbReference type="InterPro" id="IPR036852">
    <property type="entry name" value="Peptidase_S8/S53_dom_sf"/>
</dbReference>
<dbReference type="PROSITE" id="PS00137">
    <property type="entry name" value="SUBTILASE_HIS"/>
    <property type="match status" value="1"/>
</dbReference>
<keyword evidence="4 9" id="KW-0645">Protease</keyword>
<dbReference type="InterPro" id="IPR032304">
    <property type="entry name" value="Peptidase_S8_N"/>
</dbReference>
<evidence type="ECO:0000256" key="5">
    <source>
        <dbReference type="ARBA" id="ARBA00022801"/>
    </source>
</evidence>
<dbReference type="NCBIfam" id="NF012200">
    <property type="entry name" value="choice_anch_D"/>
    <property type="match status" value="2"/>
</dbReference>
<dbReference type="RefSeq" id="WP_212224675.1">
    <property type="nucleotide sequence ID" value="NZ_JAGUCN010000001.1"/>
</dbReference>
<dbReference type="SUPFAM" id="SSF49265">
    <property type="entry name" value="Fibronectin type III"/>
    <property type="match status" value="1"/>
</dbReference>
<dbReference type="PRINTS" id="PR00723">
    <property type="entry name" value="SUBTILISIN"/>
</dbReference>
<dbReference type="Gene3D" id="3.40.50.200">
    <property type="entry name" value="Peptidase S8/S53 domain"/>
    <property type="match status" value="1"/>
</dbReference>
<dbReference type="InterPro" id="IPR015500">
    <property type="entry name" value="Peptidase_S8_subtilisin-rel"/>
</dbReference>
<dbReference type="InterPro" id="IPR022398">
    <property type="entry name" value="Peptidase_S8_His-AS"/>
</dbReference>
<dbReference type="SMART" id="SM00060">
    <property type="entry name" value="FN3"/>
    <property type="match status" value="1"/>
</dbReference>
<evidence type="ECO:0000256" key="3">
    <source>
        <dbReference type="ARBA" id="ARBA00022490"/>
    </source>
</evidence>
<dbReference type="InterPro" id="IPR036116">
    <property type="entry name" value="FN3_sf"/>
</dbReference>
<dbReference type="Pfam" id="PF18962">
    <property type="entry name" value="Por_Secre_tail"/>
    <property type="match status" value="1"/>
</dbReference>
<dbReference type="InterPro" id="IPR023828">
    <property type="entry name" value="Peptidase_S8_Ser-AS"/>
</dbReference>
<reference evidence="11 12" key="1">
    <citation type="journal article" date="2014" name="Int. J. Syst. Evol. Microbiol.">
        <title>Carboxylicivirga gen. nov. in the family Marinilabiliaceae with two novel species, Carboxylicivirga mesophila sp. nov. and Carboxylicivirga taeanensis sp. nov., and reclassification of Cytophaga fermentans as Saccharicrinis fermentans gen. nov., comb. nov.</title>
        <authorList>
            <person name="Yang S.H."/>
            <person name="Seo H.S."/>
            <person name="Woo J.H."/>
            <person name="Oh H.M."/>
            <person name="Jang H."/>
            <person name="Lee J.H."/>
            <person name="Kim S.J."/>
            <person name="Kwon K.K."/>
        </authorList>
    </citation>
    <scope>NUCLEOTIDE SEQUENCE [LARGE SCALE GENOMIC DNA]</scope>
    <source>
        <strain evidence="11 12">JCM 18290</strain>
    </source>
</reference>
<dbReference type="Gene3D" id="2.60.40.10">
    <property type="entry name" value="Immunoglobulins"/>
    <property type="match status" value="3"/>
</dbReference>
<dbReference type="CDD" id="cd00063">
    <property type="entry name" value="FN3"/>
    <property type="match status" value="1"/>
</dbReference>
<dbReference type="EMBL" id="JAGUCN010000001">
    <property type="protein sequence ID" value="MBS2210161.1"/>
    <property type="molecule type" value="Genomic_DNA"/>
</dbReference>
<comment type="caution">
    <text evidence="11">The sequence shown here is derived from an EMBL/GenBank/DDBJ whole genome shotgun (WGS) entry which is preliminary data.</text>
</comment>
<evidence type="ECO:0000256" key="2">
    <source>
        <dbReference type="ARBA" id="ARBA00004496"/>
    </source>
</evidence>